<evidence type="ECO:0008006" key="4">
    <source>
        <dbReference type="Google" id="ProtNLM"/>
    </source>
</evidence>
<name>A0A0W0XWM4_9GAMM</name>
<sequence>MWKHILQRYWKVTTLKESPAQTPYSLYLLVILSLLFFIVVSVQWSLVAPKKQAFQIPFLAAAILLGTYFIYTLFLLYLAGKSERLVQTVSSLYVTYLIIHLLAFPLIFFSQIMLGEQINNLLMLLLLLIYLVAALFLTGWQFLVTANIYRHALDLSFVNGILACLGLMAFSLLTLSFIR</sequence>
<keyword evidence="1" id="KW-1133">Transmembrane helix</keyword>
<accession>A0A0W0XWM4</accession>
<comment type="caution">
    <text evidence="2">The sequence shown here is derived from an EMBL/GenBank/DDBJ whole genome shotgun (WGS) entry which is preliminary data.</text>
</comment>
<dbReference type="OrthoDB" id="5653628at2"/>
<keyword evidence="1" id="KW-0812">Transmembrane</keyword>
<evidence type="ECO:0000313" key="3">
    <source>
        <dbReference type="Proteomes" id="UP000054618"/>
    </source>
</evidence>
<dbReference type="EMBL" id="LNYS01000011">
    <property type="protein sequence ID" value="KTD49149.1"/>
    <property type="molecule type" value="Genomic_DNA"/>
</dbReference>
<dbReference type="PATRIC" id="fig|45073.5.peg.2090"/>
<feature type="transmembrane region" description="Helical" evidence="1">
    <location>
        <begin position="155"/>
        <end position="178"/>
    </location>
</feature>
<evidence type="ECO:0000313" key="2">
    <source>
        <dbReference type="EMBL" id="KTD49149.1"/>
    </source>
</evidence>
<feature type="transmembrane region" description="Helical" evidence="1">
    <location>
        <begin position="24"/>
        <end position="46"/>
    </location>
</feature>
<keyword evidence="1" id="KW-0472">Membrane</keyword>
<organism evidence="2 3">
    <name type="scientific">Legionella quinlivanii</name>
    <dbReference type="NCBI Taxonomy" id="45073"/>
    <lineage>
        <taxon>Bacteria</taxon>
        <taxon>Pseudomonadati</taxon>
        <taxon>Pseudomonadota</taxon>
        <taxon>Gammaproteobacteria</taxon>
        <taxon>Legionellales</taxon>
        <taxon>Legionellaceae</taxon>
        <taxon>Legionella</taxon>
    </lineage>
</organism>
<keyword evidence="3" id="KW-1185">Reference proteome</keyword>
<proteinExistence type="predicted"/>
<gene>
    <name evidence="2" type="ORF">Lqui_1981</name>
</gene>
<feature type="transmembrane region" description="Helical" evidence="1">
    <location>
        <begin position="58"/>
        <end position="79"/>
    </location>
</feature>
<protein>
    <recommendedName>
        <fullName evidence="4">Yip1 domain-containing protein</fullName>
    </recommendedName>
</protein>
<dbReference type="STRING" id="45073.Lqui_1981"/>
<dbReference type="Proteomes" id="UP000054618">
    <property type="component" value="Unassembled WGS sequence"/>
</dbReference>
<dbReference type="RefSeq" id="WP_058508083.1">
    <property type="nucleotide sequence ID" value="NZ_CAAAIK010000028.1"/>
</dbReference>
<reference evidence="2 3" key="1">
    <citation type="submission" date="2015-11" db="EMBL/GenBank/DDBJ databases">
        <title>Genomic analysis of 38 Legionella species identifies large and diverse effector repertoires.</title>
        <authorList>
            <person name="Burstein D."/>
            <person name="Amaro F."/>
            <person name="Zusman T."/>
            <person name="Lifshitz Z."/>
            <person name="Cohen O."/>
            <person name="Gilbert J.A."/>
            <person name="Pupko T."/>
            <person name="Shuman H.A."/>
            <person name="Segal G."/>
        </authorList>
    </citation>
    <scope>NUCLEOTIDE SEQUENCE [LARGE SCALE GENOMIC DNA]</scope>
    <source>
        <strain evidence="2 3">CDC#1442-AUS-E</strain>
    </source>
</reference>
<feature type="transmembrane region" description="Helical" evidence="1">
    <location>
        <begin position="91"/>
        <end position="109"/>
    </location>
</feature>
<dbReference type="AlphaFoldDB" id="A0A0W0XWM4"/>
<feature type="transmembrane region" description="Helical" evidence="1">
    <location>
        <begin position="121"/>
        <end position="143"/>
    </location>
</feature>
<evidence type="ECO:0000256" key="1">
    <source>
        <dbReference type="SAM" id="Phobius"/>
    </source>
</evidence>